<dbReference type="PANTHER" id="PTHR13211:SF0">
    <property type="entry name" value="TELOMERASE CAJAL BODY PROTEIN 1"/>
    <property type="match status" value="1"/>
</dbReference>
<evidence type="ECO:0000313" key="1">
    <source>
        <dbReference type="Ensembl" id="ENSOTSP00005132843.1"/>
    </source>
</evidence>
<dbReference type="InterPro" id="IPR051150">
    <property type="entry name" value="SWT21/TCAB1_mRNA_Telomere"/>
</dbReference>
<name>A0AAZ3QW02_ONCTS</name>
<proteinExistence type="predicted"/>
<organism evidence="1 2">
    <name type="scientific">Oncorhynchus tshawytscha</name>
    <name type="common">Chinook salmon</name>
    <name type="synonym">Salmo tshawytscha</name>
    <dbReference type="NCBI Taxonomy" id="74940"/>
    <lineage>
        <taxon>Eukaryota</taxon>
        <taxon>Metazoa</taxon>
        <taxon>Chordata</taxon>
        <taxon>Craniata</taxon>
        <taxon>Vertebrata</taxon>
        <taxon>Euteleostomi</taxon>
        <taxon>Actinopterygii</taxon>
        <taxon>Neopterygii</taxon>
        <taxon>Teleostei</taxon>
        <taxon>Protacanthopterygii</taxon>
        <taxon>Salmoniformes</taxon>
        <taxon>Salmonidae</taxon>
        <taxon>Salmoninae</taxon>
        <taxon>Oncorhynchus</taxon>
    </lineage>
</organism>
<reference evidence="2" key="1">
    <citation type="journal article" date="2018" name="PLoS ONE">
        <title>Chinook salmon (Oncorhynchus tshawytscha) genome and transcriptome.</title>
        <authorList>
            <person name="Christensen K.A."/>
            <person name="Leong J.S."/>
            <person name="Sakhrani D."/>
            <person name="Biagi C.A."/>
            <person name="Minkley D.R."/>
            <person name="Withler R.E."/>
            <person name="Rondeau E.B."/>
            <person name="Koop B.F."/>
            <person name="Devlin R.H."/>
        </authorList>
    </citation>
    <scope>NUCLEOTIDE SEQUENCE [LARGE SCALE GENOMIC DNA]</scope>
</reference>
<sequence>MMVFQCLAKKGPPDGSCILTNVLRVYNLPPEIYSYNWNLLTEMRSVLKMAEGNTIYDYCWYPKMSPLDPNSCFRQQS</sequence>
<dbReference type="GO" id="GO:0003723">
    <property type="term" value="F:RNA binding"/>
    <property type="evidence" value="ECO:0007669"/>
    <property type="project" value="TreeGrafter"/>
</dbReference>
<accession>A0AAZ3QW02</accession>
<dbReference type="Ensembl" id="ENSOTST00005149143.1">
    <property type="protein sequence ID" value="ENSOTSP00005132843.1"/>
    <property type="gene ID" value="ENSOTSG00005062683.1"/>
</dbReference>
<protein>
    <submittedName>
        <fullName evidence="1">Uncharacterized protein</fullName>
    </submittedName>
</protein>
<dbReference type="GO" id="GO:0030576">
    <property type="term" value="P:Cajal body organization"/>
    <property type="evidence" value="ECO:0007669"/>
    <property type="project" value="TreeGrafter"/>
</dbReference>
<dbReference type="Proteomes" id="UP000694402">
    <property type="component" value="Unassembled WGS sequence"/>
</dbReference>
<gene>
    <name evidence="1" type="primary">LOC112235271</name>
</gene>
<evidence type="ECO:0000313" key="2">
    <source>
        <dbReference type="Proteomes" id="UP000694402"/>
    </source>
</evidence>
<keyword evidence="2" id="KW-1185">Reference proteome</keyword>
<dbReference type="RefSeq" id="XP_024259459.1">
    <property type="nucleotide sequence ID" value="XM_024403691.2"/>
</dbReference>
<dbReference type="AlphaFoldDB" id="A0AAZ3QW02"/>
<dbReference type="GeneID" id="112235271"/>
<dbReference type="PANTHER" id="PTHR13211">
    <property type="entry name" value="TELOMERASE CAJAL BODY PROTEIN 1"/>
    <property type="match status" value="1"/>
</dbReference>
<dbReference type="GO" id="GO:0015030">
    <property type="term" value="C:Cajal body"/>
    <property type="evidence" value="ECO:0007669"/>
    <property type="project" value="TreeGrafter"/>
</dbReference>
<reference evidence="1" key="3">
    <citation type="submission" date="2025-09" db="UniProtKB">
        <authorList>
            <consortium name="Ensembl"/>
        </authorList>
    </citation>
    <scope>IDENTIFICATION</scope>
</reference>
<dbReference type="KEGG" id="otw:112235271"/>
<reference evidence="1" key="2">
    <citation type="submission" date="2025-08" db="UniProtKB">
        <authorList>
            <consortium name="Ensembl"/>
        </authorList>
    </citation>
    <scope>IDENTIFICATION</scope>
</reference>